<protein>
    <recommendedName>
        <fullName evidence="3">Anti-bacteriophage protein A/HamA C-terminal domain-containing protein</fullName>
    </recommendedName>
</protein>
<name>A0A2S7UW14_9GAMM</name>
<dbReference type="EMBL" id="MSCH01000003">
    <property type="protein sequence ID" value="PQJ53460.1"/>
    <property type="molecule type" value="Genomic_DNA"/>
</dbReference>
<comment type="caution">
    <text evidence="1">The sequence shown here is derived from an EMBL/GenBank/DDBJ whole genome shotgun (WGS) entry which is preliminary data.</text>
</comment>
<gene>
    <name evidence="1" type="ORF">BTO11_07125</name>
</gene>
<keyword evidence="2" id="KW-1185">Reference proteome</keyword>
<accession>A0A2S7UW14</accession>
<dbReference type="RefSeq" id="WP_105051946.1">
    <property type="nucleotide sequence ID" value="NZ_BMYG01000003.1"/>
</dbReference>
<dbReference type="OrthoDB" id="5115021at2"/>
<proteinExistence type="predicted"/>
<evidence type="ECO:0000313" key="2">
    <source>
        <dbReference type="Proteomes" id="UP000239007"/>
    </source>
</evidence>
<organism evidence="1 2">
    <name type="scientific">Psychrosphaera saromensis</name>
    <dbReference type="NCBI Taxonomy" id="716813"/>
    <lineage>
        <taxon>Bacteria</taxon>
        <taxon>Pseudomonadati</taxon>
        <taxon>Pseudomonadota</taxon>
        <taxon>Gammaproteobacteria</taxon>
        <taxon>Alteromonadales</taxon>
        <taxon>Pseudoalteromonadaceae</taxon>
        <taxon>Psychrosphaera</taxon>
    </lineage>
</organism>
<reference evidence="1 2" key="1">
    <citation type="submission" date="2016-12" db="EMBL/GenBank/DDBJ databases">
        <title>Diversity of luminous bacteria.</title>
        <authorList>
            <person name="Yoshizawa S."/>
            <person name="Kogure K."/>
        </authorList>
    </citation>
    <scope>NUCLEOTIDE SEQUENCE [LARGE SCALE GENOMIC DNA]</scope>
    <source>
        <strain evidence="1 2">SA4-48</strain>
    </source>
</reference>
<dbReference type="AlphaFoldDB" id="A0A2S7UW14"/>
<sequence length="258" mass="29380">MIPEVKHISPELELYVYNLKVLCADTVELINANLVEICEGDSDTVLDQAKLTFLDFLHNKDDTTKIGAIAEFFIHLFLRESGYKQEFLFYNLEERSIKKGFDGYFSNDGLQFIVESKSGFESTNGISHKAKIREAYRDISSTISGKSKKSATGKNNPWRNAYNHASHADVGTTKSIRKNLKRLSDLFDQGTYQDIENFNVIPCSTIFLDDDWSEHFSSSILAENDAFFIKFKAKTVKVICITNHTISTFINYLEGSYE</sequence>
<dbReference type="Proteomes" id="UP000239007">
    <property type="component" value="Unassembled WGS sequence"/>
</dbReference>
<evidence type="ECO:0000313" key="1">
    <source>
        <dbReference type="EMBL" id="PQJ53460.1"/>
    </source>
</evidence>
<evidence type="ECO:0008006" key="3">
    <source>
        <dbReference type="Google" id="ProtNLM"/>
    </source>
</evidence>